<name>A0ABT1JG28_ACTCY</name>
<comment type="similarity">
    <text evidence="1">Belongs to the 'phage' integrase family.</text>
</comment>
<organism evidence="9 10">
    <name type="scientific">Actinoalloteichus caeruleus DSM 43889</name>
    <dbReference type="NCBI Taxonomy" id="1120930"/>
    <lineage>
        <taxon>Bacteria</taxon>
        <taxon>Bacillati</taxon>
        <taxon>Actinomycetota</taxon>
        <taxon>Actinomycetes</taxon>
        <taxon>Pseudonocardiales</taxon>
        <taxon>Pseudonocardiaceae</taxon>
        <taxon>Actinoalloteichus</taxon>
        <taxon>Actinoalloteichus cyanogriseus</taxon>
    </lineage>
</organism>
<comment type="caution">
    <text evidence="9">The sequence shown here is derived from an EMBL/GenBank/DDBJ whole genome shotgun (WGS) entry which is preliminary data.</text>
</comment>
<dbReference type="CDD" id="cd01189">
    <property type="entry name" value="INT_ICEBs1_C_like"/>
    <property type="match status" value="1"/>
</dbReference>
<dbReference type="PANTHER" id="PTHR30629">
    <property type="entry name" value="PROPHAGE INTEGRASE"/>
    <property type="match status" value="1"/>
</dbReference>
<keyword evidence="2" id="KW-0229">DNA integration</keyword>
<dbReference type="InterPro" id="IPR044068">
    <property type="entry name" value="CB"/>
</dbReference>
<protein>
    <submittedName>
        <fullName evidence="9">Site-specific recombinase XerD</fullName>
    </submittedName>
</protein>
<dbReference type="Proteomes" id="UP000791080">
    <property type="component" value="Unassembled WGS sequence"/>
</dbReference>
<proteinExistence type="inferred from homology"/>
<keyword evidence="3 5" id="KW-0238">DNA-binding</keyword>
<feature type="region of interest" description="Disordered" evidence="6">
    <location>
        <begin position="1"/>
        <end position="27"/>
    </location>
</feature>
<keyword evidence="10" id="KW-1185">Reference proteome</keyword>
<evidence type="ECO:0000313" key="10">
    <source>
        <dbReference type="Proteomes" id="UP000791080"/>
    </source>
</evidence>
<feature type="domain" description="Tyr recombinase" evidence="7">
    <location>
        <begin position="148"/>
        <end position="353"/>
    </location>
</feature>
<feature type="domain" description="Core-binding (CB)" evidence="8">
    <location>
        <begin position="45"/>
        <end position="126"/>
    </location>
</feature>
<dbReference type="InterPro" id="IPR013762">
    <property type="entry name" value="Integrase-like_cat_sf"/>
</dbReference>
<dbReference type="RefSeq" id="WP_245588932.1">
    <property type="nucleotide sequence ID" value="NZ_AUBJ02000001.1"/>
</dbReference>
<evidence type="ECO:0000259" key="7">
    <source>
        <dbReference type="PROSITE" id="PS51898"/>
    </source>
</evidence>
<evidence type="ECO:0000256" key="3">
    <source>
        <dbReference type="ARBA" id="ARBA00023125"/>
    </source>
</evidence>
<evidence type="ECO:0000256" key="2">
    <source>
        <dbReference type="ARBA" id="ARBA00022908"/>
    </source>
</evidence>
<dbReference type="EMBL" id="AUBJ02000001">
    <property type="protein sequence ID" value="MCP2330731.1"/>
    <property type="molecule type" value="Genomic_DNA"/>
</dbReference>
<reference evidence="9 10" key="1">
    <citation type="submission" date="2022-06" db="EMBL/GenBank/DDBJ databases">
        <title>Genomic Encyclopedia of Type Strains, Phase I: the one thousand microbial genomes (KMG-I) project.</title>
        <authorList>
            <person name="Kyrpides N."/>
        </authorList>
    </citation>
    <scope>NUCLEOTIDE SEQUENCE [LARGE SCALE GENOMIC DNA]</scope>
    <source>
        <strain evidence="9 10">DSM 43889</strain>
    </source>
</reference>
<dbReference type="PROSITE" id="PS51898">
    <property type="entry name" value="TYR_RECOMBINASE"/>
    <property type="match status" value="1"/>
</dbReference>
<accession>A0ABT1JG28</accession>
<dbReference type="Pfam" id="PF14659">
    <property type="entry name" value="Phage_int_SAM_3"/>
    <property type="match status" value="1"/>
</dbReference>
<dbReference type="PANTHER" id="PTHR30629:SF2">
    <property type="entry name" value="PROPHAGE INTEGRASE INTS-RELATED"/>
    <property type="match status" value="1"/>
</dbReference>
<dbReference type="Pfam" id="PF00589">
    <property type="entry name" value="Phage_integrase"/>
    <property type="match status" value="1"/>
</dbReference>
<dbReference type="Gene3D" id="1.10.443.10">
    <property type="entry name" value="Intergrase catalytic core"/>
    <property type="match status" value="1"/>
</dbReference>
<dbReference type="Gene3D" id="1.10.150.130">
    <property type="match status" value="1"/>
</dbReference>
<evidence type="ECO:0000256" key="4">
    <source>
        <dbReference type="ARBA" id="ARBA00023172"/>
    </source>
</evidence>
<dbReference type="PROSITE" id="PS51900">
    <property type="entry name" value="CB"/>
    <property type="match status" value="1"/>
</dbReference>
<dbReference type="SUPFAM" id="SSF56349">
    <property type="entry name" value="DNA breaking-rejoining enzymes"/>
    <property type="match status" value="1"/>
</dbReference>
<keyword evidence="4" id="KW-0233">DNA recombination</keyword>
<evidence type="ECO:0000256" key="6">
    <source>
        <dbReference type="SAM" id="MobiDB-lite"/>
    </source>
</evidence>
<dbReference type="InterPro" id="IPR002104">
    <property type="entry name" value="Integrase_catalytic"/>
</dbReference>
<evidence type="ECO:0000313" key="9">
    <source>
        <dbReference type="EMBL" id="MCP2330731.1"/>
    </source>
</evidence>
<dbReference type="InterPro" id="IPR011010">
    <property type="entry name" value="DNA_brk_join_enz"/>
</dbReference>
<dbReference type="InterPro" id="IPR010998">
    <property type="entry name" value="Integrase_recombinase_N"/>
</dbReference>
<sequence length="359" mass="39849">MTTGYSDSGKRRTRSASGRTKTEAKEKLRELVSDRDAGLTSDGGYTVADAVTSWLAHGLHGRNPKTVENYRYNAQGHILPFLGRRKLRELSAEDVELWLSRRAAHLSTRTLRLLHSILSRSVRHAQARDKVARNVVNLCDIPGGRPGRPSKSLTLEQAMSVLDAAVGTPLHAYIVLSLLIGARPEELRPLTWDHVDLHGRPAATPPVPRSIEVWHSVRAGGDTKTKKSRRTLALPLRCVVALRLHRLRQVAAAKRGGRRWDPRGLVFPSTAGTQLDAHNVRRAFRRVIKAAGLPPEQWTPRELRHSFVSVMSASGVPVEDIARLVGHSGTAVTERVYRKEIRPALNEGAKIMDTVFQTR</sequence>
<gene>
    <name evidence="9" type="ORF">G443_001001</name>
</gene>
<dbReference type="InterPro" id="IPR050808">
    <property type="entry name" value="Phage_Integrase"/>
</dbReference>
<evidence type="ECO:0000256" key="5">
    <source>
        <dbReference type="PROSITE-ProRule" id="PRU01248"/>
    </source>
</evidence>
<dbReference type="InterPro" id="IPR004107">
    <property type="entry name" value="Integrase_SAM-like_N"/>
</dbReference>
<evidence type="ECO:0000259" key="8">
    <source>
        <dbReference type="PROSITE" id="PS51900"/>
    </source>
</evidence>
<evidence type="ECO:0000256" key="1">
    <source>
        <dbReference type="ARBA" id="ARBA00008857"/>
    </source>
</evidence>